<accession>A0ABV7M7H0</accession>
<evidence type="ECO:0000256" key="1">
    <source>
        <dbReference type="SAM" id="Phobius"/>
    </source>
</evidence>
<reference evidence="3" key="1">
    <citation type="journal article" date="2019" name="Int. J. Syst. Evol. Microbiol.">
        <title>The Global Catalogue of Microorganisms (GCM) 10K type strain sequencing project: providing services to taxonomists for standard genome sequencing and annotation.</title>
        <authorList>
            <consortium name="The Broad Institute Genomics Platform"/>
            <consortium name="The Broad Institute Genome Sequencing Center for Infectious Disease"/>
            <person name="Wu L."/>
            <person name="Ma J."/>
        </authorList>
    </citation>
    <scope>NUCLEOTIDE SEQUENCE [LARGE SCALE GENOMIC DNA]</scope>
    <source>
        <strain evidence="3">KCTC 22245</strain>
    </source>
</reference>
<evidence type="ECO:0008006" key="4">
    <source>
        <dbReference type="Google" id="ProtNLM"/>
    </source>
</evidence>
<keyword evidence="3" id="KW-1185">Reference proteome</keyword>
<feature type="transmembrane region" description="Helical" evidence="1">
    <location>
        <begin position="64"/>
        <end position="84"/>
    </location>
</feature>
<dbReference type="Proteomes" id="UP001595607">
    <property type="component" value="Unassembled WGS sequence"/>
</dbReference>
<sequence>MWPVLLRAGLAVGTVVGAAVAGRKALDKKIEKKLLTATEEAVILAEAELDRSVKAVLRERSIRFAKTMAVKFALLGIVALSYWAELLTLRGLRFSIIALGIGYIVYDLRQVLPRLLPALAYARLHKFSVRSMITDTVAAAAFERAREEVAERLSGDKHRRWIALSSFTPEGMSHDIAEAVAEVARHASYDKVMPRALMFIAATVALSMVYTGLAWLVASLG</sequence>
<dbReference type="RefSeq" id="WP_189572248.1">
    <property type="nucleotide sequence ID" value="NZ_BMXU01000001.1"/>
</dbReference>
<keyword evidence="1" id="KW-0472">Membrane</keyword>
<gene>
    <name evidence="2" type="ORF">ACFONP_01310</name>
</gene>
<dbReference type="EMBL" id="JBHRVA010000002">
    <property type="protein sequence ID" value="MFC3301368.1"/>
    <property type="molecule type" value="Genomic_DNA"/>
</dbReference>
<proteinExistence type="predicted"/>
<evidence type="ECO:0000313" key="3">
    <source>
        <dbReference type="Proteomes" id="UP001595607"/>
    </source>
</evidence>
<keyword evidence="1" id="KW-0812">Transmembrane</keyword>
<protein>
    <recommendedName>
        <fullName evidence="4">Type II secretion system protein GspF domain-containing protein</fullName>
    </recommendedName>
</protein>
<organism evidence="2 3">
    <name type="scientific">Parvularcula lutaonensis</name>
    <dbReference type="NCBI Taxonomy" id="491923"/>
    <lineage>
        <taxon>Bacteria</taxon>
        <taxon>Pseudomonadati</taxon>
        <taxon>Pseudomonadota</taxon>
        <taxon>Alphaproteobacteria</taxon>
        <taxon>Parvularculales</taxon>
        <taxon>Parvularculaceae</taxon>
        <taxon>Parvularcula</taxon>
    </lineage>
</organism>
<feature type="transmembrane region" description="Helical" evidence="1">
    <location>
        <begin position="90"/>
        <end position="106"/>
    </location>
</feature>
<evidence type="ECO:0000313" key="2">
    <source>
        <dbReference type="EMBL" id="MFC3301368.1"/>
    </source>
</evidence>
<feature type="transmembrane region" description="Helical" evidence="1">
    <location>
        <begin position="196"/>
        <end position="218"/>
    </location>
</feature>
<name>A0ABV7M7H0_9PROT</name>
<keyword evidence="1" id="KW-1133">Transmembrane helix</keyword>
<comment type="caution">
    <text evidence="2">The sequence shown here is derived from an EMBL/GenBank/DDBJ whole genome shotgun (WGS) entry which is preliminary data.</text>
</comment>
<feature type="transmembrane region" description="Helical" evidence="1">
    <location>
        <begin position="6"/>
        <end position="26"/>
    </location>
</feature>